<dbReference type="RefSeq" id="WP_092285124.1">
    <property type="nucleotide sequence ID" value="NZ_FOPJ01000005.1"/>
</dbReference>
<evidence type="ECO:0000256" key="1">
    <source>
        <dbReference type="SAM" id="MobiDB-lite"/>
    </source>
</evidence>
<name>A0A1I2S8R8_9CORY</name>
<keyword evidence="2" id="KW-0812">Transmembrane</keyword>
<dbReference type="Proteomes" id="UP000199065">
    <property type="component" value="Unassembled WGS sequence"/>
</dbReference>
<dbReference type="OrthoDB" id="4424744at2"/>
<dbReference type="EMBL" id="FOPJ01000005">
    <property type="protein sequence ID" value="SFG49242.1"/>
    <property type="molecule type" value="Genomic_DNA"/>
</dbReference>
<evidence type="ECO:0000256" key="2">
    <source>
        <dbReference type="SAM" id="Phobius"/>
    </source>
</evidence>
<feature type="compositionally biased region" description="Polar residues" evidence="1">
    <location>
        <begin position="86"/>
        <end position="99"/>
    </location>
</feature>
<feature type="transmembrane region" description="Helical" evidence="2">
    <location>
        <begin position="20"/>
        <end position="40"/>
    </location>
</feature>
<organism evidence="3 4">
    <name type="scientific">Corynebacterium spheniscorum</name>
    <dbReference type="NCBI Taxonomy" id="185761"/>
    <lineage>
        <taxon>Bacteria</taxon>
        <taxon>Bacillati</taxon>
        <taxon>Actinomycetota</taxon>
        <taxon>Actinomycetes</taxon>
        <taxon>Mycobacteriales</taxon>
        <taxon>Corynebacteriaceae</taxon>
        <taxon>Corynebacterium</taxon>
    </lineage>
</organism>
<keyword evidence="2" id="KW-0472">Membrane</keyword>
<keyword evidence="4" id="KW-1185">Reference proteome</keyword>
<gene>
    <name evidence="3" type="ORF">SAMN05660282_01032</name>
</gene>
<keyword evidence="2" id="KW-1133">Transmembrane helix</keyword>
<dbReference type="AlphaFoldDB" id="A0A1I2S8R8"/>
<protein>
    <submittedName>
        <fullName evidence="3">Uncharacterized protein</fullName>
    </submittedName>
</protein>
<feature type="region of interest" description="Disordered" evidence="1">
    <location>
        <begin position="49"/>
        <end position="109"/>
    </location>
</feature>
<accession>A0A1I2S8R8</accession>
<evidence type="ECO:0000313" key="4">
    <source>
        <dbReference type="Proteomes" id="UP000199065"/>
    </source>
</evidence>
<reference evidence="3 4" key="1">
    <citation type="submission" date="2016-10" db="EMBL/GenBank/DDBJ databases">
        <authorList>
            <person name="de Groot N.N."/>
        </authorList>
    </citation>
    <scope>NUCLEOTIDE SEQUENCE [LARGE SCALE GENOMIC DNA]</scope>
    <source>
        <strain>J11</strain>
        <strain evidence="4">PG 39</strain>
    </source>
</reference>
<feature type="compositionally biased region" description="Polar residues" evidence="1">
    <location>
        <begin position="54"/>
        <end position="64"/>
    </location>
</feature>
<evidence type="ECO:0000313" key="3">
    <source>
        <dbReference type="EMBL" id="SFG49242.1"/>
    </source>
</evidence>
<dbReference type="STRING" id="185761.SAMN05660282_01032"/>
<sequence length="200" mass="21204">MNYNAVDPFDVPEERSSNGPLIVVVVLLLVLVGLLGVWLYSTFRGSDQPEVTAAPTTVTSTKASHTPLKDVPTTVTLTTTASPTKESSTSSAPESTKPTSGGRDLVPEIPSSATNCGNLRHLGVTYWAGTEFTSCEFATEVTKGLVAKLGDDPDSPQVGVVVPARSPVTGERYVMRCKGEKQKWVCTGGNDAAVYVRAMR</sequence>
<feature type="compositionally biased region" description="Low complexity" evidence="1">
    <location>
        <begin position="69"/>
        <end position="85"/>
    </location>
</feature>
<proteinExistence type="predicted"/>